<feature type="compositionally biased region" description="Basic and acidic residues" evidence="1">
    <location>
        <begin position="59"/>
        <end position="69"/>
    </location>
</feature>
<feature type="compositionally biased region" description="Polar residues" evidence="1">
    <location>
        <begin position="1044"/>
        <end position="1060"/>
    </location>
</feature>
<evidence type="ECO:0000313" key="3">
    <source>
        <dbReference type="RefSeq" id="XP_035685236.1"/>
    </source>
</evidence>
<feature type="compositionally biased region" description="Low complexity" evidence="1">
    <location>
        <begin position="1085"/>
        <end position="1117"/>
    </location>
</feature>
<feature type="compositionally biased region" description="Low complexity" evidence="1">
    <location>
        <begin position="1150"/>
        <end position="1167"/>
    </location>
</feature>
<sequence>MGKSGRKKKFAARWAQSAYLKARKERERAPPTDGLGQAEGGQQTVTADLPCQTPSDQTAHSRGDSRPVYEDTTCDVSNRRQVDDLNDLSSNDGDTESGSDSSIGGDVEKFPSQATSPEERENHPQTTPSPSVPSAEPRGDVEKFPSQDTSPEERKDRPQTTPLPSVPSMEPPSSFIEEGNGDRIVLRLRRKSSSTDEGEERACPVGFERNDEYEVVTDTDSSSETRRSKHREEPGRRRRARQSPSPKRTVLRTDGESDVSATEAAPQRADLSLSSERPKQRTDIESDVSATEAPRAALSPSPKRPVLRTNIESDVSATEATTSRVDLTPSPERLTLRKESIYYKSAGTTETAAPRGDSPPPTQQRQCAQRKTHKGANSPLTKREARRRRARGKAPVNPETPWHTGAKYTTWSWKTSDESDASHSEGSWSNSGYETPGHKWERPARSLIYVGDGIWSTISYGKTIAELCKSPPPSPPTPPIPAFIRPFLLGKAAPPKSPPPTSPRSPRHPNYPLRHGASGRSKPMSFYTSNKPAPVVGLAGSEGGPLPSTSEYPDWRISKFEGFSTDSEEEQTKEEKPKRRESKVYKIRRKRKPKKRLAKGVKAPKYIFEKRVNIGKGHGIRYLAPPSPDPNAKDQPELKTTSPVYHIWTPPHTTSLRSTALDLGDFNEDAPAGVGTPPKSTISNLSQTGQGDDKRAPAATTLSPCDLEKAEVTRPEEASPLHHTSMPSTVLPKAASPVPIDISANVVVYGTLSSPSHTGQGDDRRGQTVKAQSPCVTDKTHRPEEGSTRHHTSLLSAASPDIASPKRVDVSSKVVAYGPLPQAIDACDTQAAWDTGSKTPSTKGTPMPDPWSETSSSEATDALARWYKKYLSQREPVPNPAVKVVSPTDFSDFLAGLSSNQHSDGNSKSSQPLSSQVQLPFKQLASANNSDNDASTSSSEGSRTCDSSSSSGHDSHKYQRKRKHASEGSFPFNHDSSSSDEKSRGNTTTSFDSCSSSAGSYKRRRHDDTSGLSLAASAFVTSNSDSNTASSSRSEGSSLSKGSCHNSNSNRASCCGSATSRGLKRKADDSNSPNPKRSRTEDSKSVSGGSTSDDGDSSSLSESRSSHSKGSGNNSRSWSFLSRAKGDRDNKDSHSNSSNSKNSRSRRSYNENSNSRYSNSQNISNYSDGNTDDDTNTFRSAFG</sequence>
<feature type="compositionally biased region" description="Basic and acidic residues" evidence="1">
    <location>
        <begin position="223"/>
        <end position="235"/>
    </location>
</feature>
<feature type="compositionally biased region" description="Polar residues" evidence="1">
    <location>
        <begin position="897"/>
        <end position="906"/>
    </location>
</feature>
<feature type="compositionally biased region" description="Basic and acidic residues" evidence="1">
    <location>
        <begin position="137"/>
        <end position="158"/>
    </location>
</feature>
<feature type="compositionally biased region" description="Pro residues" evidence="1">
    <location>
        <begin position="470"/>
        <end position="481"/>
    </location>
</feature>
<gene>
    <name evidence="3" type="primary">LOC118421841</name>
</gene>
<dbReference type="AlphaFoldDB" id="A0A9J7MYY1"/>
<feature type="region of interest" description="Disordered" evidence="1">
    <location>
        <begin position="751"/>
        <end position="809"/>
    </location>
</feature>
<reference evidence="3" key="2">
    <citation type="submission" date="2025-08" db="UniProtKB">
        <authorList>
            <consortium name="RefSeq"/>
        </authorList>
    </citation>
    <scope>IDENTIFICATION</scope>
    <source>
        <strain evidence="3">S238N-H82</strain>
        <tissue evidence="3">Testes</tissue>
    </source>
</reference>
<feature type="region of interest" description="Disordered" evidence="1">
    <location>
        <begin position="664"/>
        <end position="732"/>
    </location>
</feature>
<feature type="compositionally biased region" description="Polar residues" evidence="1">
    <location>
        <begin position="678"/>
        <end position="690"/>
    </location>
</feature>
<feature type="compositionally biased region" description="Polar residues" evidence="1">
    <location>
        <begin position="310"/>
        <end position="325"/>
    </location>
</feature>
<proteinExistence type="predicted"/>
<evidence type="ECO:0000313" key="2">
    <source>
        <dbReference type="Proteomes" id="UP000001554"/>
    </source>
</evidence>
<reference evidence="2" key="1">
    <citation type="journal article" date="2020" name="Nat. Ecol. Evol.">
        <title>Deeply conserved synteny resolves early events in vertebrate evolution.</title>
        <authorList>
            <person name="Simakov O."/>
            <person name="Marletaz F."/>
            <person name="Yue J.X."/>
            <person name="O'Connell B."/>
            <person name="Jenkins J."/>
            <person name="Brandt A."/>
            <person name="Calef R."/>
            <person name="Tung C.H."/>
            <person name="Huang T.K."/>
            <person name="Schmutz J."/>
            <person name="Satoh N."/>
            <person name="Yu J.K."/>
            <person name="Putnam N.H."/>
            <person name="Green R.E."/>
            <person name="Rokhsar D.S."/>
        </authorList>
    </citation>
    <scope>NUCLEOTIDE SEQUENCE [LARGE SCALE GENOMIC DNA]</scope>
    <source>
        <strain evidence="2">S238N-H82</strain>
    </source>
</reference>
<feature type="compositionally biased region" description="Low complexity" evidence="1">
    <location>
        <begin position="1021"/>
        <end position="1043"/>
    </location>
</feature>
<dbReference type="KEGG" id="bfo:118421841"/>
<feature type="region of interest" description="Disordered" evidence="1">
    <location>
        <begin position="21"/>
        <end position="443"/>
    </location>
</feature>
<protein>
    <submittedName>
        <fullName evidence="3">Serine/arginine repetitive matrix protein 1-like</fullName>
    </submittedName>
</protein>
<feature type="compositionally biased region" description="Basic residues" evidence="1">
    <location>
        <begin position="585"/>
        <end position="599"/>
    </location>
</feature>
<feature type="compositionally biased region" description="Basic and acidic residues" evidence="1">
    <location>
        <begin position="573"/>
        <end position="584"/>
    </location>
</feature>
<dbReference type="RefSeq" id="XP_035685236.1">
    <property type="nucleotide sequence ID" value="XM_035829343.1"/>
</dbReference>
<dbReference type="Proteomes" id="UP000001554">
    <property type="component" value="Chromosome 8"/>
</dbReference>
<organism evidence="2 3">
    <name type="scientific">Branchiostoma floridae</name>
    <name type="common">Florida lancelet</name>
    <name type="synonym">Amphioxus</name>
    <dbReference type="NCBI Taxonomy" id="7739"/>
    <lineage>
        <taxon>Eukaryota</taxon>
        <taxon>Metazoa</taxon>
        <taxon>Chordata</taxon>
        <taxon>Cephalochordata</taxon>
        <taxon>Leptocardii</taxon>
        <taxon>Amphioxiformes</taxon>
        <taxon>Branchiostomatidae</taxon>
        <taxon>Branchiostoma</taxon>
    </lineage>
</organism>
<dbReference type="GeneID" id="118421841"/>
<evidence type="ECO:0000256" key="1">
    <source>
        <dbReference type="SAM" id="MobiDB-lite"/>
    </source>
</evidence>
<feature type="compositionally biased region" description="Polar residues" evidence="1">
    <location>
        <begin position="424"/>
        <end position="433"/>
    </location>
</feature>
<feature type="compositionally biased region" description="Polar residues" evidence="1">
    <location>
        <begin position="40"/>
        <end position="58"/>
    </location>
</feature>
<feature type="compositionally biased region" description="Polar residues" evidence="1">
    <location>
        <begin position="985"/>
        <end position="999"/>
    </location>
</feature>
<feature type="compositionally biased region" description="Basic and acidic residues" evidence="1">
    <location>
        <begin position="778"/>
        <end position="788"/>
    </location>
</feature>
<accession>A0A9J7MYY1</accession>
<feature type="region of interest" description="Disordered" evidence="1">
    <location>
        <begin position="828"/>
        <end position="858"/>
    </location>
</feature>
<feature type="compositionally biased region" description="Basic and acidic residues" evidence="1">
    <location>
        <begin position="706"/>
        <end position="720"/>
    </location>
</feature>
<feature type="region of interest" description="Disordered" evidence="1">
    <location>
        <begin position="469"/>
        <end position="602"/>
    </location>
</feature>
<feature type="region of interest" description="Disordered" evidence="1">
    <location>
        <begin position="619"/>
        <end position="651"/>
    </location>
</feature>
<feature type="compositionally biased region" description="Basic and acidic residues" evidence="1">
    <location>
        <begin position="1124"/>
        <end position="1134"/>
    </location>
</feature>
<feature type="region of interest" description="Disordered" evidence="1">
    <location>
        <begin position="893"/>
        <end position="1183"/>
    </location>
</feature>
<feature type="compositionally biased region" description="Low complexity" evidence="1">
    <location>
        <begin position="907"/>
        <end position="952"/>
    </location>
</feature>
<keyword evidence="2" id="KW-1185">Reference proteome</keyword>
<dbReference type="OrthoDB" id="10627548at2759"/>
<name>A0A9J7MYY1_BRAFL</name>